<accession>A0ABV6RRM2</accession>
<sequence>MDSTMEVKVFATQDGALVVVTADTVVSDDLLRIGALHHIGDGCVPAALLSDELVSLLTRGGPAVAQPTDVQPVLRAITSRALSARPPLFDSAYAQASHESQAG</sequence>
<organism evidence="1 2">
    <name type="scientific">Lysobacter korlensis</name>
    <dbReference type="NCBI Taxonomy" id="553636"/>
    <lineage>
        <taxon>Bacteria</taxon>
        <taxon>Pseudomonadati</taxon>
        <taxon>Pseudomonadota</taxon>
        <taxon>Gammaproteobacteria</taxon>
        <taxon>Lysobacterales</taxon>
        <taxon>Lysobacteraceae</taxon>
        <taxon>Lysobacter</taxon>
    </lineage>
</organism>
<keyword evidence="2" id="KW-1185">Reference proteome</keyword>
<dbReference type="RefSeq" id="WP_386670576.1">
    <property type="nucleotide sequence ID" value="NZ_JBHLTG010000004.1"/>
</dbReference>
<evidence type="ECO:0000313" key="2">
    <source>
        <dbReference type="Proteomes" id="UP001589896"/>
    </source>
</evidence>
<evidence type="ECO:0000313" key="1">
    <source>
        <dbReference type="EMBL" id="MFC0679624.1"/>
    </source>
</evidence>
<dbReference type="EMBL" id="JBHLTG010000004">
    <property type="protein sequence ID" value="MFC0679624.1"/>
    <property type="molecule type" value="Genomic_DNA"/>
</dbReference>
<reference evidence="1 2" key="1">
    <citation type="submission" date="2024-09" db="EMBL/GenBank/DDBJ databases">
        <authorList>
            <person name="Sun Q."/>
            <person name="Mori K."/>
        </authorList>
    </citation>
    <scope>NUCLEOTIDE SEQUENCE [LARGE SCALE GENOMIC DNA]</scope>
    <source>
        <strain evidence="1 2">KCTC 23076</strain>
    </source>
</reference>
<name>A0ABV6RRM2_9GAMM</name>
<dbReference type="Proteomes" id="UP001589896">
    <property type="component" value="Unassembled WGS sequence"/>
</dbReference>
<proteinExistence type="predicted"/>
<comment type="caution">
    <text evidence="1">The sequence shown here is derived from an EMBL/GenBank/DDBJ whole genome shotgun (WGS) entry which is preliminary data.</text>
</comment>
<gene>
    <name evidence="1" type="ORF">ACFFGH_17440</name>
</gene>
<protein>
    <submittedName>
        <fullName evidence="1">Uncharacterized protein</fullName>
    </submittedName>
</protein>